<feature type="region of interest" description="Disordered" evidence="1">
    <location>
        <begin position="32"/>
        <end position="59"/>
    </location>
</feature>
<dbReference type="EMBL" id="JAPFFL010000001">
    <property type="protein sequence ID" value="KAJ6750024.1"/>
    <property type="molecule type" value="Genomic_DNA"/>
</dbReference>
<dbReference type="OrthoDB" id="26719at2759"/>
<reference evidence="2" key="2">
    <citation type="journal article" date="2023" name="Int. J. Mol. Sci.">
        <title>De Novo Assembly and Annotation of 11 Diverse Shrub Willow (Salix) Genomes Reveals Novel Gene Organization in Sex-Linked Regions.</title>
        <authorList>
            <person name="Hyden B."/>
            <person name="Feng K."/>
            <person name="Yates T.B."/>
            <person name="Jawdy S."/>
            <person name="Cereghino C."/>
            <person name="Smart L.B."/>
            <person name="Muchero W."/>
        </authorList>
    </citation>
    <scope>NUCLEOTIDE SEQUENCE [LARGE SCALE GENOMIC DNA]</scope>
    <source>
        <tissue evidence="2">Shoot tip</tissue>
    </source>
</reference>
<dbReference type="Proteomes" id="UP001151529">
    <property type="component" value="Chromosome 16"/>
</dbReference>
<dbReference type="AlphaFoldDB" id="A0A9Q0VJZ3"/>
<evidence type="ECO:0000313" key="2">
    <source>
        <dbReference type="EMBL" id="KAJ6750024.1"/>
    </source>
</evidence>
<feature type="compositionally biased region" description="Basic and acidic residues" evidence="1">
    <location>
        <begin position="50"/>
        <end position="59"/>
    </location>
</feature>
<dbReference type="PANTHER" id="PTHR37741">
    <property type="entry name" value="TRANSMEMBRANE PROTEIN"/>
    <property type="match status" value="1"/>
</dbReference>
<name>A0A9Q0VJZ3_SALVM</name>
<comment type="caution">
    <text evidence="2">The sequence shown here is derived from an EMBL/GenBank/DDBJ whole genome shotgun (WGS) entry which is preliminary data.</text>
</comment>
<protein>
    <submittedName>
        <fullName evidence="2">Uncharacterized protein</fullName>
    </submittedName>
</protein>
<dbReference type="PANTHER" id="PTHR37741:SF1">
    <property type="entry name" value="TRANSMEMBRANE PROTEIN"/>
    <property type="match status" value="1"/>
</dbReference>
<accession>A0A9Q0VJZ3</accession>
<dbReference type="Gene3D" id="3.90.470.20">
    <property type="entry name" value="4'-phosphopantetheinyl transferase domain"/>
    <property type="match status" value="1"/>
</dbReference>
<evidence type="ECO:0000256" key="1">
    <source>
        <dbReference type="SAM" id="MobiDB-lite"/>
    </source>
</evidence>
<sequence length="215" mass="23520">MATYGDSTESTFPEADVDKALNPALNRKFEVDPVSSDISTTKDIQQEQDEAAHKKEREKKDALQKLKTTIFVSVIIVAAAGAEAYVKALGRGFSAAPFKTFTIRVKDATNSGICPKSSSFSEKALMQFRNAFEVVVESSDHPESLTNNWQFGLFELASSHYASICMEKDKTSDVAMRVPMRLTVRKTIPFVEDICISGTDAVVPIAGLNQTSVIV</sequence>
<reference evidence="2" key="1">
    <citation type="submission" date="2022-11" db="EMBL/GenBank/DDBJ databases">
        <authorList>
            <person name="Hyden B.L."/>
            <person name="Feng K."/>
            <person name="Yates T."/>
            <person name="Jawdy S."/>
            <person name="Smart L.B."/>
            <person name="Muchero W."/>
        </authorList>
    </citation>
    <scope>NUCLEOTIDE SEQUENCE</scope>
    <source>
        <tissue evidence="2">Shoot tip</tissue>
    </source>
</reference>
<keyword evidence="3" id="KW-1185">Reference proteome</keyword>
<dbReference type="GO" id="GO:0008897">
    <property type="term" value="F:holo-[acyl-carrier-protein] synthase activity"/>
    <property type="evidence" value="ECO:0007669"/>
    <property type="project" value="InterPro"/>
</dbReference>
<dbReference type="GO" id="GO:0000287">
    <property type="term" value="F:magnesium ion binding"/>
    <property type="evidence" value="ECO:0007669"/>
    <property type="project" value="InterPro"/>
</dbReference>
<evidence type="ECO:0000313" key="3">
    <source>
        <dbReference type="Proteomes" id="UP001151529"/>
    </source>
</evidence>
<organism evidence="2 3">
    <name type="scientific">Salix viminalis</name>
    <name type="common">Common osier</name>
    <name type="synonym">Basket willow</name>
    <dbReference type="NCBI Taxonomy" id="40686"/>
    <lineage>
        <taxon>Eukaryota</taxon>
        <taxon>Viridiplantae</taxon>
        <taxon>Streptophyta</taxon>
        <taxon>Embryophyta</taxon>
        <taxon>Tracheophyta</taxon>
        <taxon>Spermatophyta</taxon>
        <taxon>Magnoliopsida</taxon>
        <taxon>eudicotyledons</taxon>
        <taxon>Gunneridae</taxon>
        <taxon>Pentapetalae</taxon>
        <taxon>rosids</taxon>
        <taxon>fabids</taxon>
        <taxon>Malpighiales</taxon>
        <taxon>Salicaceae</taxon>
        <taxon>Saliceae</taxon>
        <taxon>Salix</taxon>
    </lineage>
</organism>
<proteinExistence type="predicted"/>
<gene>
    <name evidence="2" type="ORF">OIU85_000633</name>
</gene>
<dbReference type="InterPro" id="IPR037143">
    <property type="entry name" value="4-PPantetheinyl_Trfase_dom_sf"/>
</dbReference>